<dbReference type="InterPro" id="IPR017847">
    <property type="entry name" value="T6SS_RhsGE_Vgr_subset"/>
</dbReference>
<dbReference type="Proteomes" id="UP000606044">
    <property type="component" value="Unassembled WGS sequence"/>
</dbReference>
<dbReference type="AlphaFoldDB" id="A0A917BVF7"/>
<dbReference type="InterPro" id="IPR006533">
    <property type="entry name" value="T6SS_Vgr_RhsGE"/>
</dbReference>
<evidence type="ECO:0000313" key="5">
    <source>
        <dbReference type="EMBL" id="GGF57802.1"/>
    </source>
</evidence>
<dbReference type="Gene3D" id="2.40.50.230">
    <property type="entry name" value="Gp5 N-terminal domain"/>
    <property type="match status" value="1"/>
</dbReference>
<dbReference type="NCBIfam" id="TIGR03361">
    <property type="entry name" value="VI_Rhs_Vgr"/>
    <property type="match status" value="1"/>
</dbReference>
<feature type="region of interest" description="Disordered" evidence="2">
    <location>
        <begin position="463"/>
        <end position="485"/>
    </location>
</feature>
<dbReference type="RefSeq" id="WP_188577105.1">
    <property type="nucleotide sequence ID" value="NZ_BMCT01000001.1"/>
</dbReference>
<dbReference type="NCBIfam" id="TIGR01646">
    <property type="entry name" value="vgr_GE"/>
    <property type="match status" value="1"/>
</dbReference>
<dbReference type="Pfam" id="PF04717">
    <property type="entry name" value="Phage_base_V"/>
    <property type="match status" value="1"/>
</dbReference>
<reference evidence="5" key="2">
    <citation type="submission" date="2020-09" db="EMBL/GenBank/DDBJ databases">
        <authorList>
            <person name="Sun Q."/>
            <person name="Sedlacek I."/>
        </authorList>
    </citation>
    <scope>NUCLEOTIDE SEQUENCE</scope>
    <source>
        <strain evidence="5">CCM 7897</strain>
    </source>
</reference>
<evidence type="ECO:0000256" key="2">
    <source>
        <dbReference type="SAM" id="MobiDB-lite"/>
    </source>
</evidence>
<dbReference type="Pfam" id="PF22178">
    <property type="entry name" value="Gp5_trimer_C"/>
    <property type="match status" value="1"/>
</dbReference>
<gene>
    <name evidence="5" type="ORF">GCM10007301_16890</name>
</gene>
<dbReference type="Gene3D" id="2.30.110.50">
    <property type="match status" value="1"/>
</dbReference>
<evidence type="ECO:0000259" key="4">
    <source>
        <dbReference type="Pfam" id="PF22178"/>
    </source>
</evidence>
<dbReference type="Pfam" id="PF05954">
    <property type="entry name" value="Phage_GPD"/>
    <property type="match status" value="1"/>
</dbReference>
<accession>A0A917BVF7</accession>
<organism evidence="5 6">
    <name type="scientific">Azorhizobium oxalatiphilum</name>
    <dbReference type="NCBI Taxonomy" id="980631"/>
    <lineage>
        <taxon>Bacteria</taxon>
        <taxon>Pseudomonadati</taxon>
        <taxon>Pseudomonadota</taxon>
        <taxon>Alphaproteobacteria</taxon>
        <taxon>Hyphomicrobiales</taxon>
        <taxon>Xanthobacteraceae</taxon>
        <taxon>Azorhizobium</taxon>
    </lineage>
</organism>
<dbReference type="InterPro" id="IPR054030">
    <property type="entry name" value="Gp5_Vgr_C"/>
</dbReference>
<dbReference type="EMBL" id="BMCT01000001">
    <property type="protein sequence ID" value="GGF57802.1"/>
    <property type="molecule type" value="Genomic_DNA"/>
</dbReference>
<dbReference type="InterPro" id="IPR037026">
    <property type="entry name" value="Vgr_OB-fold_dom_sf"/>
</dbReference>
<evidence type="ECO:0000259" key="3">
    <source>
        <dbReference type="Pfam" id="PF04717"/>
    </source>
</evidence>
<name>A0A917BVF7_9HYPH</name>
<feature type="domain" description="Gp5/Type VI secretion system Vgr C-terminal trimerisation" evidence="4">
    <location>
        <begin position="474"/>
        <end position="585"/>
    </location>
</feature>
<dbReference type="SUPFAM" id="SSF69349">
    <property type="entry name" value="Phage fibre proteins"/>
    <property type="match status" value="1"/>
</dbReference>
<evidence type="ECO:0000256" key="1">
    <source>
        <dbReference type="ARBA" id="ARBA00005558"/>
    </source>
</evidence>
<dbReference type="Gene3D" id="3.55.50.10">
    <property type="entry name" value="Baseplate protein-like domains"/>
    <property type="match status" value="1"/>
</dbReference>
<evidence type="ECO:0000313" key="6">
    <source>
        <dbReference type="Proteomes" id="UP000606044"/>
    </source>
</evidence>
<comment type="similarity">
    <text evidence="1">Belongs to the VgrG protein family.</text>
</comment>
<dbReference type="SUPFAM" id="SSF69279">
    <property type="entry name" value="Phage tail proteins"/>
    <property type="match status" value="2"/>
</dbReference>
<dbReference type="Gene3D" id="4.10.220.110">
    <property type="match status" value="1"/>
</dbReference>
<evidence type="ECO:0008006" key="7">
    <source>
        <dbReference type="Google" id="ProtNLM"/>
    </source>
</evidence>
<comment type="caution">
    <text evidence="5">The sequence shown here is derived from an EMBL/GenBank/DDBJ whole genome shotgun (WGS) entry which is preliminary data.</text>
</comment>
<reference evidence="5" key="1">
    <citation type="journal article" date="2014" name="Int. J. Syst. Evol. Microbiol.">
        <title>Complete genome sequence of Corynebacterium casei LMG S-19264T (=DSM 44701T), isolated from a smear-ripened cheese.</title>
        <authorList>
            <consortium name="US DOE Joint Genome Institute (JGI-PGF)"/>
            <person name="Walter F."/>
            <person name="Albersmeier A."/>
            <person name="Kalinowski J."/>
            <person name="Ruckert C."/>
        </authorList>
    </citation>
    <scope>NUCLEOTIDE SEQUENCE</scope>
    <source>
        <strain evidence="5">CCM 7897</strain>
    </source>
</reference>
<feature type="domain" description="Gp5/Type VI secretion system Vgr protein OB-fold" evidence="3">
    <location>
        <begin position="391"/>
        <end position="457"/>
    </location>
</feature>
<dbReference type="SUPFAM" id="SSF69255">
    <property type="entry name" value="gp5 N-terminal domain-like"/>
    <property type="match status" value="1"/>
</dbReference>
<proteinExistence type="inferred from homology"/>
<dbReference type="InterPro" id="IPR006531">
    <property type="entry name" value="Gp5/Vgr_OB"/>
</dbReference>
<keyword evidence="6" id="KW-1185">Reference proteome</keyword>
<sequence length="689" mass="74223">MSAAITPVQTNRLLQLTTPLGGDVLIATDLSGTEGLSQLFSFTVSMVSSNAAITPDQMLGKAVTVKIARPDSDPRCINGIVTRFLAGDQSVDGLRRYQAVLSPKLWLLTRTADCRIFQNQSVTQIADTLLSDGGVTDYKKQGLSGTHPTRDYCVQYRETDFAFLQRIFAEEGIYFYFQHTDSGHTLVLSDSTSGYADCADKSVNHAPAATGQTIGVQEWSSGFAFQSGKTTLSDYNFEQPTTDLTASTTTVLSNSAFKSWEIYDYPGDYTQKSDGTSLSRVRMEADEANYAVSPGASTYAGFMPGTKFTMTKHEVSSEQGKQYTLAVVDHVAKDYSHLGNQTKDVTYSNRFTAIPATVAWRPQPVTRRPLIPGPQTATVVGPSGEEIYCDKYGRIRLQFHWDRLGKNDENSSCWVRVSQSLAGATWGAQFIPRVGMEVVVAFLEGDPDRPLVVGTVYNGQNMPPYTMPDNKTQSGIKTRSSTGGSATTFNELRFEDKKDSELVYMHAQKDFTREVENDDKLTVKHDQTLTIKNDRTETVQEGNESVTISKGNRTLTVSEGNDTTTVSQGNRAATISQGNESLTVSQGNLSTTVSQGNVSTTVSSGNHTVSLGSGNATLQCDGGSITLQAAQTITLKVGGNSLTISQSGMTLNATQISISGSAKVEVSGAMVNVSGSGTVQVKGGMVTIN</sequence>
<protein>
    <recommendedName>
        <fullName evidence="7">Type VI secretion system secreted protein VgrG</fullName>
    </recommendedName>
</protein>